<organism evidence="1 2">
    <name type="scientific">Vitrella brassicaformis (strain CCMP3155)</name>
    <dbReference type="NCBI Taxonomy" id="1169540"/>
    <lineage>
        <taxon>Eukaryota</taxon>
        <taxon>Sar</taxon>
        <taxon>Alveolata</taxon>
        <taxon>Colpodellida</taxon>
        <taxon>Vitrellaceae</taxon>
        <taxon>Vitrella</taxon>
    </lineage>
</organism>
<protein>
    <submittedName>
        <fullName evidence="1">Uncharacterized protein</fullName>
    </submittedName>
</protein>
<dbReference type="AlphaFoldDB" id="A0A0G4GIU2"/>
<dbReference type="Proteomes" id="UP000041254">
    <property type="component" value="Unassembled WGS sequence"/>
</dbReference>
<dbReference type="InParanoid" id="A0A0G4GIU2"/>
<evidence type="ECO:0000313" key="1">
    <source>
        <dbReference type="EMBL" id="CEM29761.1"/>
    </source>
</evidence>
<evidence type="ECO:0000313" key="2">
    <source>
        <dbReference type="Proteomes" id="UP000041254"/>
    </source>
</evidence>
<dbReference type="VEuPathDB" id="CryptoDB:Vbra_22306"/>
<dbReference type="EMBL" id="CDMY01000679">
    <property type="protein sequence ID" value="CEM29761.1"/>
    <property type="molecule type" value="Genomic_DNA"/>
</dbReference>
<keyword evidence="2" id="KW-1185">Reference proteome</keyword>
<accession>A0A0G4GIU2</accession>
<reference evidence="1 2" key="1">
    <citation type="submission" date="2014-11" db="EMBL/GenBank/DDBJ databases">
        <authorList>
            <person name="Zhu J."/>
            <person name="Qi W."/>
            <person name="Song R."/>
        </authorList>
    </citation>
    <scope>NUCLEOTIDE SEQUENCE [LARGE SCALE GENOMIC DNA]</scope>
</reference>
<dbReference type="PhylomeDB" id="A0A0G4GIU2"/>
<gene>
    <name evidence="1" type="ORF">Vbra_22306</name>
</gene>
<name>A0A0G4GIU2_VITBC</name>
<proteinExistence type="predicted"/>
<sequence>MPPTTPQPPVAPPPVPSLPDLAITRAADMAMSPHPDRGAKLRQCIDRLPQAEASTALTLVERRIEEAICRLGLEDVLAFDVGGLEDGLKLVHVLEQGSGGEWRATGRFIRLAAIYRLTPNGSLPLRLSADALPSPTAFHQLPLIMALYKIIGHSLAHQGTSLALQQANNDGAYRIGDQSFRVVPLSELPANHPYRSGYQRTDPVIRHEDLLFPSFWSFLVRLLVGMGNRYRLIRRINHDDPRYRRLLTETITKQQGGIAVDYRRDFGDLNHANPDDDRRLVIVSGFRPNERVAAHLEVWGRIDLLTTEASAGGRSQPLTVRFPTSLPLWRAVLSHFHLGHRVINRFRLIL</sequence>